<organism evidence="2 3">
    <name type="scientific">Halobacillus mangrovi</name>
    <dbReference type="NCBI Taxonomy" id="402384"/>
    <lineage>
        <taxon>Bacteria</taxon>
        <taxon>Bacillati</taxon>
        <taxon>Bacillota</taxon>
        <taxon>Bacilli</taxon>
        <taxon>Bacillales</taxon>
        <taxon>Bacillaceae</taxon>
        <taxon>Halobacillus</taxon>
    </lineage>
</organism>
<name>A0A1W5ZTV8_9BACI</name>
<accession>A0A1W5ZTV8</accession>
<dbReference type="Pfam" id="PF20316">
    <property type="entry name" value="DUF6612"/>
    <property type="match status" value="1"/>
</dbReference>
<keyword evidence="3" id="KW-1185">Reference proteome</keyword>
<dbReference type="PROSITE" id="PS51257">
    <property type="entry name" value="PROKAR_LIPOPROTEIN"/>
    <property type="match status" value="1"/>
</dbReference>
<dbReference type="InterPro" id="IPR046720">
    <property type="entry name" value="DUF6612"/>
</dbReference>
<dbReference type="RefSeq" id="WP_085029209.1">
    <property type="nucleotide sequence ID" value="NZ_CP020772.1"/>
</dbReference>
<dbReference type="AlphaFoldDB" id="A0A1W5ZTV8"/>
<feature type="chain" id="PRO_5039246162" description="Lipoprotein" evidence="1">
    <location>
        <begin position="23"/>
        <end position="278"/>
    </location>
</feature>
<reference evidence="2 3" key="1">
    <citation type="submission" date="2017-04" db="EMBL/GenBank/DDBJ databases">
        <title>The whole genome sequencing and assembly of Halobacillus mangrovi strain.</title>
        <authorList>
            <person name="Lee S.-J."/>
            <person name="Park M.-K."/>
            <person name="Kim J.-Y."/>
            <person name="Lee Y.-J."/>
            <person name="Yi H."/>
            <person name="Bahn Y.-S."/>
            <person name="Kim J.F."/>
            <person name="Lee D.-W."/>
        </authorList>
    </citation>
    <scope>NUCLEOTIDE SEQUENCE [LARGE SCALE GENOMIC DNA]</scope>
    <source>
        <strain evidence="2 3">KTB 131</strain>
    </source>
</reference>
<dbReference type="EMBL" id="CP020772">
    <property type="protein sequence ID" value="ARI76732.1"/>
    <property type="molecule type" value="Genomic_DNA"/>
</dbReference>
<feature type="signal peptide" evidence="1">
    <location>
        <begin position="1"/>
        <end position="22"/>
    </location>
</feature>
<dbReference type="Gene3D" id="2.50.20.20">
    <property type="match status" value="1"/>
</dbReference>
<sequence>MKKLTFAISILMVMLLISACSSTEGEKIKEVYTKSTEASKNLKNFAMKMKTEQIINTGEKNSEEKTNSPVPTEIPITSTIYSEMQVEPLAFHQTVETMGQTIEQYYSEDGLYMTMPTKEGWFKAPKELTEQLNTLTAQEQTPVSQLESLKEYIDEFNLETEGSNYILTLSSEGQNVQNLFEEAIKETMPEGQITEELMQGLNVNKMDYEFVIDKESYYPQTMNISMDYTLEQGGQKMDIQQKMFGEYSKFNEIGEITIPQEVKDKAKEIEGPESLFQS</sequence>
<keyword evidence="1" id="KW-0732">Signal</keyword>
<protein>
    <recommendedName>
        <fullName evidence="4">Lipoprotein</fullName>
    </recommendedName>
</protein>
<dbReference type="OrthoDB" id="1957331at2"/>
<evidence type="ECO:0000256" key="1">
    <source>
        <dbReference type="SAM" id="SignalP"/>
    </source>
</evidence>
<dbReference type="STRING" id="402384.HM131_07685"/>
<dbReference type="KEGG" id="hmn:HM131_07685"/>
<evidence type="ECO:0000313" key="2">
    <source>
        <dbReference type="EMBL" id="ARI76732.1"/>
    </source>
</evidence>
<evidence type="ECO:0000313" key="3">
    <source>
        <dbReference type="Proteomes" id="UP000192527"/>
    </source>
</evidence>
<gene>
    <name evidence="2" type="ORF">HM131_07685</name>
</gene>
<dbReference type="Proteomes" id="UP000192527">
    <property type="component" value="Chromosome"/>
</dbReference>
<evidence type="ECO:0008006" key="4">
    <source>
        <dbReference type="Google" id="ProtNLM"/>
    </source>
</evidence>
<proteinExistence type="predicted"/>